<sequence>MIFSKLKTTHIDKSNKVYNINIVKKYIKIGHTDYRLKIYLNNKYLLNKFLKLNTKLSKHSYTNILCSKYYINKNI</sequence>
<dbReference type="Proteomes" id="UP001497744">
    <property type="component" value="Unassembled WGS sequence"/>
</dbReference>
<gene>
    <name evidence="1" type="ORF">BcabD6B2_59020</name>
</gene>
<evidence type="ECO:0000313" key="2">
    <source>
        <dbReference type="Proteomes" id="UP001497744"/>
    </source>
</evidence>
<accession>A0AAV4M3P3</accession>
<keyword evidence="1" id="KW-0934">Plastid</keyword>
<protein>
    <recommendedName>
        <fullName evidence="3">Ribosomal protein S17</fullName>
    </recommendedName>
</protein>
<proteinExistence type="predicted"/>
<organism evidence="1 2">
    <name type="scientific">Babesia caballi</name>
    <dbReference type="NCBI Taxonomy" id="5871"/>
    <lineage>
        <taxon>Eukaryota</taxon>
        <taxon>Sar</taxon>
        <taxon>Alveolata</taxon>
        <taxon>Apicomplexa</taxon>
        <taxon>Aconoidasida</taxon>
        <taxon>Piroplasmida</taxon>
        <taxon>Babesiidae</taxon>
        <taxon>Babesia</taxon>
    </lineage>
</organism>
<evidence type="ECO:0000313" key="1">
    <source>
        <dbReference type="EMBL" id="GIX66465.1"/>
    </source>
</evidence>
<keyword evidence="2" id="KW-1185">Reference proteome</keyword>
<comment type="caution">
    <text evidence="1">The sequence shown here is derived from an EMBL/GenBank/DDBJ whole genome shotgun (WGS) entry which is preliminary data.</text>
</comment>
<geneLocation type="apicoplast" evidence="1"/>
<keyword evidence="1" id="KW-0933">Apicoplast</keyword>
<name>A0AAV4M3P3_BABCB</name>
<reference evidence="1 2" key="1">
    <citation type="submission" date="2021-06" db="EMBL/GenBank/DDBJ databases">
        <title>Genome sequence of Babesia caballi.</title>
        <authorList>
            <person name="Yamagishi J."/>
            <person name="Kidaka T."/>
            <person name="Ochi A."/>
        </authorList>
    </citation>
    <scope>NUCLEOTIDE SEQUENCE [LARGE SCALE GENOMIC DNA]</scope>
    <source>
        <strain evidence="1">USDA-D6B2</strain>
    </source>
</reference>
<evidence type="ECO:0008006" key="3">
    <source>
        <dbReference type="Google" id="ProtNLM"/>
    </source>
</evidence>
<dbReference type="EMBL" id="BPLF01000008">
    <property type="protein sequence ID" value="GIX66465.1"/>
    <property type="molecule type" value="Genomic_DNA"/>
</dbReference>
<dbReference type="AlphaFoldDB" id="A0AAV4M3P3"/>